<feature type="region of interest" description="Disordered" evidence="1">
    <location>
        <begin position="281"/>
        <end position="360"/>
    </location>
</feature>
<reference evidence="2 3" key="1">
    <citation type="journal article" date="2012" name="Science">
        <title>The Paleozoic origin of enzymatic lignin decomposition reconstructed from 31 fungal genomes.</title>
        <authorList>
            <person name="Floudas D."/>
            <person name="Binder M."/>
            <person name="Riley R."/>
            <person name="Barry K."/>
            <person name="Blanchette R.A."/>
            <person name="Henrissat B."/>
            <person name="Martinez A.T."/>
            <person name="Otillar R."/>
            <person name="Spatafora J.W."/>
            <person name="Yadav J.S."/>
            <person name="Aerts A."/>
            <person name="Benoit I."/>
            <person name="Boyd A."/>
            <person name="Carlson A."/>
            <person name="Copeland A."/>
            <person name="Coutinho P.M."/>
            <person name="de Vries R.P."/>
            <person name="Ferreira P."/>
            <person name="Findley K."/>
            <person name="Foster B."/>
            <person name="Gaskell J."/>
            <person name="Glotzer D."/>
            <person name="Gorecki P."/>
            <person name="Heitman J."/>
            <person name="Hesse C."/>
            <person name="Hori C."/>
            <person name="Igarashi K."/>
            <person name="Jurgens J.A."/>
            <person name="Kallen N."/>
            <person name="Kersten P."/>
            <person name="Kohler A."/>
            <person name="Kuees U."/>
            <person name="Kumar T.K.A."/>
            <person name="Kuo A."/>
            <person name="LaButti K."/>
            <person name="Larrondo L.F."/>
            <person name="Lindquist E."/>
            <person name="Ling A."/>
            <person name="Lombard V."/>
            <person name="Lucas S."/>
            <person name="Lundell T."/>
            <person name="Martin R."/>
            <person name="McLaughlin D.J."/>
            <person name="Morgenstern I."/>
            <person name="Morin E."/>
            <person name="Murat C."/>
            <person name="Nagy L.G."/>
            <person name="Nolan M."/>
            <person name="Ohm R.A."/>
            <person name="Patyshakuliyeva A."/>
            <person name="Rokas A."/>
            <person name="Ruiz-Duenas F.J."/>
            <person name="Sabat G."/>
            <person name="Salamov A."/>
            <person name="Samejima M."/>
            <person name="Schmutz J."/>
            <person name="Slot J.C."/>
            <person name="St John F."/>
            <person name="Stenlid J."/>
            <person name="Sun H."/>
            <person name="Sun S."/>
            <person name="Syed K."/>
            <person name="Tsang A."/>
            <person name="Wiebenga A."/>
            <person name="Young D."/>
            <person name="Pisabarro A."/>
            <person name="Eastwood D.C."/>
            <person name="Martin F."/>
            <person name="Cullen D."/>
            <person name="Grigoriev I.V."/>
            <person name="Hibbett D.S."/>
        </authorList>
    </citation>
    <scope>NUCLEOTIDE SEQUENCE [LARGE SCALE GENOMIC DNA]</scope>
    <source>
        <strain evidence="2 3">MD-104</strain>
    </source>
</reference>
<dbReference type="EMBL" id="KB468168">
    <property type="protein sequence ID" value="PCH45085.1"/>
    <property type="molecule type" value="Genomic_DNA"/>
</dbReference>
<evidence type="ECO:0000313" key="3">
    <source>
        <dbReference type="Proteomes" id="UP000218811"/>
    </source>
</evidence>
<accession>A0A2H3JU39</accession>
<dbReference type="AlphaFoldDB" id="A0A2H3JU39"/>
<name>A0A2H3JU39_WOLCO</name>
<dbReference type="OMA" id="ALASHKF"/>
<feature type="region of interest" description="Disordered" evidence="1">
    <location>
        <begin position="385"/>
        <end position="408"/>
    </location>
</feature>
<feature type="compositionally biased region" description="Polar residues" evidence="1">
    <location>
        <begin position="303"/>
        <end position="314"/>
    </location>
</feature>
<dbReference type="OrthoDB" id="2804771at2759"/>
<evidence type="ECO:0000256" key="1">
    <source>
        <dbReference type="SAM" id="MobiDB-lite"/>
    </source>
</evidence>
<gene>
    <name evidence="2" type="ORF">WOLCODRAFT_145321</name>
</gene>
<feature type="compositionally biased region" description="Low complexity" evidence="1">
    <location>
        <begin position="235"/>
        <end position="248"/>
    </location>
</feature>
<feature type="region of interest" description="Disordered" evidence="1">
    <location>
        <begin position="92"/>
        <end position="127"/>
    </location>
</feature>
<feature type="region of interest" description="Disordered" evidence="1">
    <location>
        <begin position="233"/>
        <end position="255"/>
    </location>
</feature>
<feature type="compositionally biased region" description="Low complexity" evidence="1">
    <location>
        <begin position="385"/>
        <end position="395"/>
    </location>
</feature>
<feature type="compositionally biased region" description="Basic residues" evidence="1">
    <location>
        <begin position="324"/>
        <end position="335"/>
    </location>
</feature>
<proteinExistence type="predicted"/>
<evidence type="ECO:0000313" key="2">
    <source>
        <dbReference type="EMBL" id="PCH45085.1"/>
    </source>
</evidence>
<dbReference type="Proteomes" id="UP000218811">
    <property type="component" value="Unassembled WGS sequence"/>
</dbReference>
<organism evidence="2 3">
    <name type="scientific">Wolfiporia cocos (strain MD-104)</name>
    <name type="common">Brown rot fungus</name>
    <dbReference type="NCBI Taxonomy" id="742152"/>
    <lineage>
        <taxon>Eukaryota</taxon>
        <taxon>Fungi</taxon>
        <taxon>Dikarya</taxon>
        <taxon>Basidiomycota</taxon>
        <taxon>Agaricomycotina</taxon>
        <taxon>Agaricomycetes</taxon>
        <taxon>Polyporales</taxon>
        <taxon>Phaeolaceae</taxon>
        <taxon>Wolfiporia</taxon>
    </lineage>
</organism>
<protein>
    <submittedName>
        <fullName evidence="2">Uncharacterized protein</fullName>
    </submittedName>
</protein>
<sequence>MADSLPVAAFPNQEPVSLSIPPGLGDHPTSFFKSATPFQRRRAESERLRQPKTLADDEITHVRTTSTITPRNYIGMHNLSGETSRRRLLSLGRTLPSPKPSISFSASTVPSTPSPGTPPSGLDNLAAPDLALHPTQSLSDTLTHHSDYISWNTMPRTATQGPYGVAPLHDARPVHSRRLSLDLAFFSGRKVPESPRASTSTAGDIVFMHPNTSNSSLSHTLETHSTNHTKDKHAAATLRPAAAASTPSVLPRPKPREVTNVFPSFMTPMVFASVNPHLALPPQRTMLPSQNAKNKDKARQRPGTATGSEHSSPPASVVTLPKLSLRRIATRRGLFRRNSANEHDRPLPTNRTSSSSDVAEDPSAIELRTMKSHVALASHKFDTARPTAPAPSAAAMYDTSSSASDGHTVVEEPRRVEIAVATLKMRRDVRQESDVAEVLPILRKLRGPRKSTRTMF</sequence>
<keyword evidence="3" id="KW-1185">Reference proteome</keyword>